<dbReference type="SUPFAM" id="SSF53335">
    <property type="entry name" value="S-adenosyl-L-methionine-dependent methyltransferases"/>
    <property type="match status" value="1"/>
</dbReference>
<reference evidence="7 8" key="1">
    <citation type="submission" date="2018-08" db="EMBL/GenBank/DDBJ databases">
        <title>Genomic Encyclopedia of Archaeal and Bacterial Type Strains, Phase II (KMG-II): from individual species to whole genera.</title>
        <authorList>
            <person name="Goeker M."/>
        </authorList>
    </citation>
    <scope>NUCLEOTIDE SEQUENCE [LARGE SCALE GENOMIC DNA]</scope>
    <source>
        <strain evidence="7 8">DSM 17099</strain>
    </source>
</reference>
<comment type="caution">
    <text evidence="7">The sequence shown here is derived from an EMBL/GenBank/DDBJ whole genome shotgun (WGS) entry which is preliminary data.</text>
</comment>
<dbReference type="RefSeq" id="WP_116221112.1">
    <property type="nucleotide sequence ID" value="NZ_CP038196.1"/>
</dbReference>
<dbReference type="GO" id="GO:0005737">
    <property type="term" value="C:cytoplasm"/>
    <property type="evidence" value="ECO:0007669"/>
    <property type="project" value="UniProtKB-SubCell"/>
</dbReference>
<evidence type="ECO:0000256" key="1">
    <source>
        <dbReference type="ARBA" id="ARBA00022490"/>
    </source>
</evidence>
<dbReference type="Pfam" id="PF13649">
    <property type="entry name" value="Methyltransf_25"/>
    <property type="match status" value="1"/>
</dbReference>
<evidence type="ECO:0000313" key="7">
    <source>
        <dbReference type="EMBL" id="REF72843.1"/>
    </source>
</evidence>
<comment type="similarity">
    <text evidence="5">Belongs to the methyltransferase superfamily. Tam family.</text>
</comment>
<dbReference type="Proteomes" id="UP000256941">
    <property type="component" value="Unassembled WGS sequence"/>
</dbReference>
<dbReference type="InterPro" id="IPR023506">
    <property type="entry name" value="Trans-aconitate_MeTrfase"/>
</dbReference>
<evidence type="ECO:0000256" key="4">
    <source>
        <dbReference type="ARBA" id="ARBA00022691"/>
    </source>
</evidence>
<protein>
    <recommendedName>
        <fullName evidence="5">Trans-aconitate 2-methyltransferase</fullName>
        <ecNumber evidence="5">2.1.1.144</ecNumber>
    </recommendedName>
</protein>
<comment type="function">
    <text evidence="5">Catalyzes the S-adenosylmethionine monomethyl esterification of trans-aconitate.</text>
</comment>
<comment type="subcellular location">
    <subcellularLocation>
        <location evidence="5">Cytoplasm</location>
    </subcellularLocation>
</comment>
<dbReference type="Gene3D" id="3.40.50.150">
    <property type="entry name" value="Vaccinia Virus protein VP39"/>
    <property type="match status" value="1"/>
</dbReference>
<evidence type="ECO:0000256" key="3">
    <source>
        <dbReference type="ARBA" id="ARBA00022679"/>
    </source>
</evidence>
<evidence type="ECO:0000313" key="8">
    <source>
        <dbReference type="Proteomes" id="UP000256941"/>
    </source>
</evidence>
<sequence>MQWSAAQYAKFLGDRTRPARDLLAAVPLETPGLVADIGCGPGNSTALLAERFPGAQIVGLDPDADMIRTAQAALPGCRFVQGDVESWRPEAPPELIFANASLQWVPDHRALLPHLVGLLRPGGVLAVQMPDNLDEPSHVAMRRAAGDPRWSARLAGAAGQRRPLLSPAELHALLRPSCARVDVWRTVYHVELDGLEGIVEWFLGSALRPYLDRLDKAERPEFLAAYRRGIAPHYPEAAGRVLLPFPRSFLVATAA</sequence>
<dbReference type="Gene3D" id="1.10.150.290">
    <property type="entry name" value="S-adenosyl-L-methionine-dependent methyltransferases"/>
    <property type="match status" value="1"/>
</dbReference>
<dbReference type="EC" id="2.1.1.144" evidence="5"/>
<evidence type="ECO:0000256" key="2">
    <source>
        <dbReference type="ARBA" id="ARBA00022603"/>
    </source>
</evidence>
<keyword evidence="1 5" id="KW-0963">Cytoplasm</keyword>
<dbReference type="InterPro" id="IPR023149">
    <property type="entry name" value="Trans_acon_MeTrfase_C"/>
</dbReference>
<feature type="domain" description="Methyltransferase" evidence="6">
    <location>
        <begin position="34"/>
        <end position="123"/>
    </location>
</feature>
<evidence type="ECO:0000256" key="5">
    <source>
        <dbReference type="HAMAP-Rule" id="MF_00560"/>
    </source>
</evidence>
<dbReference type="AlphaFoldDB" id="A0A3D9XUM8"/>
<dbReference type="GO" id="GO:0030798">
    <property type="term" value="F:trans-aconitate 2-methyltransferase activity"/>
    <property type="evidence" value="ECO:0007669"/>
    <property type="project" value="UniProtKB-UniRule"/>
</dbReference>
<keyword evidence="4 5" id="KW-0949">S-adenosyl-L-methionine</keyword>
<organism evidence="7 8">
    <name type="scientific">Paracoccus versutus</name>
    <name type="common">Thiobacillus versutus</name>
    <dbReference type="NCBI Taxonomy" id="34007"/>
    <lineage>
        <taxon>Bacteria</taxon>
        <taxon>Pseudomonadati</taxon>
        <taxon>Pseudomonadota</taxon>
        <taxon>Alphaproteobacteria</taxon>
        <taxon>Rhodobacterales</taxon>
        <taxon>Paracoccaceae</taxon>
        <taxon>Paracoccus</taxon>
    </lineage>
</organism>
<dbReference type="GO" id="GO:0032259">
    <property type="term" value="P:methylation"/>
    <property type="evidence" value="ECO:0007669"/>
    <property type="project" value="UniProtKB-KW"/>
</dbReference>
<dbReference type="CDD" id="cd02440">
    <property type="entry name" value="AdoMet_MTases"/>
    <property type="match status" value="1"/>
</dbReference>
<proteinExistence type="inferred from homology"/>
<gene>
    <name evidence="5" type="primary">tam</name>
    <name evidence="7" type="ORF">BDD41_1338</name>
</gene>
<dbReference type="EMBL" id="QTUJ01000001">
    <property type="protein sequence ID" value="REF72843.1"/>
    <property type="molecule type" value="Genomic_DNA"/>
</dbReference>
<comment type="catalytic activity">
    <reaction evidence="5">
        <text>trans-aconitate + S-adenosyl-L-methionine = (E)-3-(methoxycarbonyl)pent-2-enedioate + S-adenosyl-L-homocysteine</text>
        <dbReference type="Rhea" id="RHEA:14969"/>
        <dbReference type="ChEBI" id="CHEBI:15708"/>
        <dbReference type="ChEBI" id="CHEBI:57470"/>
        <dbReference type="ChEBI" id="CHEBI:57856"/>
        <dbReference type="ChEBI" id="CHEBI:59789"/>
        <dbReference type="EC" id="2.1.1.144"/>
    </reaction>
</comment>
<evidence type="ECO:0000259" key="6">
    <source>
        <dbReference type="Pfam" id="PF13649"/>
    </source>
</evidence>
<dbReference type="HAMAP" id="MF_00560">
    <property type="entry name" value="Tran_acon_Me_trans"/>
    <property type="match status" value="1"/>
</dbReference>
<dbReference type="NCBIfam" id="NF002463">
    <property type="entry name" value="PRK01683.1"/>
    <property type="match status" value="1"/>
</dbReference>
<name>A0A3D9XUM8_PARVE</name>
<dbReference type="PANTHER" id="PTHR43861">
    <property type="entry name" value="TRANS-ACONITATE 2-METHYLTRANSFERASE-RELATED"/>
    <property type="match status" value="1"/>
</dbReference>
<dbReference type="PANTHER" id="PTHR43861:SF1">
    <property type="entry name" value="TRANS-ACONITATE 2-METHYLTRANSFERASE"/>
    <property type="match status" value="1"/>
</dbReference>
<keyword evidence="2 5" id="KW-0489">Methyltransferase</keyword>
<dbReference type="InterPro" id="IPR041698">
    <property type="entry name" value="Methyltransf_25"/>
</dbReference>
<dbReference type="InterPro" id="IPR029063">
    <property type="entry name" value="SAM-dependent_MTases_sf"/>
</dbReference>
<keyword evidence="3 5" id="KW-0808">Transferase</keyword>
<accession>A0A3D9XUM8</accession>